<reference evidence="1 2" key="2">
    <citation type="journal article" date="2022" name="Mol. Ecol. Resour.">
        <title>The genomes of chicory, endive, great burdock and yacon provide insights into Asteraceae paleo-polyploidization history and plant inulin production.</title>
        <authorList>
            <person name="Fan W."/>
            <person name="Wang S."/>
            <person name="Wang H."/>
            <person name="Wang A."/>
            <person name="Jiang F."/>
            <person name="Liu H."/>
            <person name="Zhao H."/>
            <person name="Xu D."/>
            <person name="Zhang Y."/>
        </authorList>
    </citation>
    <scope>NUCLEOTIDE SEQUENCE [LARGE SCALE GENOMIC DNA]</scope>
    <source>
        <strain evidence="2">cv. Punajuju</strain>
        <tissue evidence="1">Leaves</tissue>
    </source>
</reference>
<accession>A0ACB9CV72</accession>
<protein>
    <submittedName>
        <fullName evidence="1">Uncharacterized protein</fullName>
    </submittedName>
</protein>
<reference evidence="2" key="1">
    <citation type="journal article" date="2022" name="Mol. Ecol. Resour.">
        <title>The genomes of chicory, endive, great burdock and yacon provide insights into Asteraceae palaeo-polyploidization history and plant inulin production.</title>
        <authorList>
            <person name="Fan W."/>
            <person name="Wang S."/>
            <person name="Wang H."/>
            <person name="Wang A."/>
            <person name="Jiang F."/>
            <person name="Liu H."/>
            <person name="Zhao H."/>
            <person name="Xu D."/>
            <person name="Zhang Y."/>
        </authorList>
    </citation>
    <scope>NUCLEOTIDE SEQUENCE [LARGE SCALE GENOMIC DNA]</scope>
    <source>
        <strain evidence="2">cv. Punajuju</strain>
    </source>
</reference>
<keyword evidence="2" id="KW-1185">Reference proteome</keyword>
<comment type="caution">
    <text evidence="1">The sequence shown here is derived from an EMBL/GenBank/DDBJ whole genome shotgun (WGS) entry which is preliminary data.</text>
</comment>
<proteinExistence type="predicted"/>
<name>A0ACB9CV72_CICIN</name>
<organism evidence="1 2">
    <name type="scientific">Cichorium intybus</name>
    <name type="common">Chicory</name>
    <dbReference type="NCBI Taxonomy" id="13427"/>
    <lineage>
        <taxon>Eukaryota</taxon>
        <taxon>Viridiplantae</taxon>
        <taxon>Streptophyta</taxon>
        <taxon>Embryophyta</taxon>
        <taxon>Tracheophyta</taxon>
        <taxon>Spermatophyta</taxon>
        <taxon>Magnoliopsida</taxon>
        <taxon>eudicotyledons</taxon>
        <taxon>Gunneridae</taxon>
        <taxon>Pentapetalae</taxon>
        <taxon>asterids</taxon>
        <taxon>campanulids</taxon>
        <taxon>Asterales</taxon>
        <taxon>Asteraceae</taxon>
        <taxon>Cichorioideae</taxon>
        <taxon>Cichorieae</taxon>
        <taxon>Cichoriinae</taxon>
        <taxon>Cichorium</taxon>
    </lineage>
</organism>
<sequence length="337" mass="38747">MESGNLRPEIVQGLIDFLDHHNELIKLLRTARNLSENNVIPEFSIRLYSLVGAQQYELPTADMLGAIDFENGQTTKTDYDIIITLKDGTPQRINKLHPSYMSLQFPLIFIYGQPGFQTSMKLINPGHTTASGSRQRLTMNIMSLSFIADLRPKDKQKVIEAKVYRTWISRYPPDPTPQGYYCILLDKMGHAIQANMDFNDMEHFKQIMKQDQAYKISNFICEETKLRQRTLPNPTTLRFGRFTSFENIPGDAFPQHHFNFVSYNQLHSKLAKDSILTDQLQLQLCATAATHYYINPEIEEVEQSMPDPLDSHVREQSLKSLITTIGSITRAQFARRN</sequence>
<dbReference type="EMBL" id="CM042013">
    <property type="protein sequence ID" value="KAI3738088.1"/>
    <property type="molecule type" value="Genomic_DNA"/>
</dbReference>
<gene>
    <name evidence="1" type="ORF">L2E82_28106</name>
</gene>
<evidence type="ECO:0000313" key="2">
    <source>
        <dbReference type="Proteomes" id="UP001055811"/>
    </source>
</evidence>
<evidence type="ECO:0000313" key="1">
    <source>
        <dbReference type="EMBL" id="KAI3738088.1"/>
    </source>
</evidence>
<dbReference type="Proteomes" id="UP001055811">
    <property type="component" value="Linkage Group LG05"/>
</dbReference>